<evidence type="ECO:0000313" key="6">
    <source>
        <dbReference type="Proteomes" id="UP001317870"/>
    </source>
</evidence>
<dbReference type="Pfam" id="PF01022">
    <property type="entry name" value="HTH_5"/>
    <property type="match status" value="1"/>
</dbReference>
<dbReference type="Proteomes" id="UP001317870">
    <property type="component" value="Chromosome"/>
</dbReference>
<evidence type="ECO:0000259" key="4">
    <source>
        <dbReference type="PROSITE" id="PS50987"/>
    </source>
</evidence>
<dbReference type="SMART" id="SM00418">
    <property type="entry name" value="HTH_ARSR"/>
    <property type="match status" value="1"/>
</dbReference>
<evidence type="ECO:0000313" key="5">
    <source>
        <dbReference type="EMBL" id="BDU00637.1"/>
    </source>
</evidence>
<proteinExistence type="predicted"/>
<keyword evidence="2" id="KW-0238">DNA-binding</keyword>
<protein>
    <submittedName>
        <fullName evidence="5">Transcriptional regulator</fullName>
    </submittedName>
</protein>
<dbReference type="Gene3D" id="1.10.10.10">
    <property type="entry name" value="Winged helix-like DNA-binding domain superfamily/Winged helix DNA-binding domain"/>
    <property type="match status" value="1"/>
</dbReference>
<dbReference type="PANTHER" id="PTHR43132">
    <property type="entry name" value="ARSENICAL RESISTANCE OPERON REPRESSOR ARSR-RELATED"/>
    <property type="match status" value="1"/>
</dbReference>
<gene>
    <name evidence="5" type="ORF">IFM12276_36650</name>
</gene>
<dbReference type="InterPro" id="IPR036390">
    <property type="entry name" value="WH_DNA-bd_sf"/>
</dbReference>
<dbReference type="PANTHER" id="PTHR43132:SF8">
    <property type="entry name" value="HTH-TYPE TRANSCRIPTIONAL REGULATOR KMTR"/>
    <property type="match status" value="1"/>
</dbReference>
<evidence type="ECO:0000256" key="2">
    <source>
        <dbReference type="ARBA" id="ARBA00023125"/>
    </source>
</evidence>
<keyword evidence="3" id="KW-0804">Transcription</keyword>
<dbReference type="NCBIfam" id="NF033788">
    <property type="entry name" value="HTH_metalloreg"/>
    <property type="match status" value="1"/>
</dbReference>
<name>A0ABM8CZZ4_9NOCA</name>
<dbReference type="InterPro" id="IPR051011">
    <property type="entry name" value="Metal_resp_trans_reg"/>
</dbReference>
<dbReference type="PRINTS" id="PR00778">
    <property type="entry name" value="HTHARSR"/>
</dbReference>
<organism evidence="5 6">
    <name type="scientific">Nocardia sputorum</name>
    <dbReference type="NCBI Taxonomy" id="2984338"/>
    <lineage>
        <taxon>Bacteria</taxon>
        <taxon>Bacillati</taxon>
        <taxon>Actinomycetota</taxon>
        <taxon>Actinomycetes</taxon>
        <taxon>Mycobacteriales</taxon>
        <taxon>Nocardiaceae</taxon>
        <taxon>Nocardia</taxon>
    </lineage>
</organism>
<evidence type="ECO:0000256" key="3">
    <source>
        <dbReference type="ARBA" id="ARBA00023163"/>
    </source>
</evidence>
<evidence type="ECO:0000256" key="1">
    <source>
        <dbReference type="ARBA" id="ARBA00023015"/>
    </source>
</evidence>
<dbReference type="EMBL" id="AP026978">
    <property type="protein sequence ID" value="BDU00637.1"/>
    <property type="molecule type" value="Genomic_DNA"/>
</dbReference>
<dbReference type="PROSITE" id="PS50987">
    <property type="entry name" value="HTH_ARSR_2"/>
    <property type="match status" value="1"/>
</dbReference>
<accession>A0ABM8CZZ4</accession>
<keyword evidence="1" id="KW-0805">Transcription regulation</keyword>
<dbReference type="InterPro" id="IPR036388">
    <property type="entry name" value="WH-like_DNA-bd_sf"/>
</dbReference>
<dbReference type="InterPro" id="IPR001845">
    <property type="entry name" value="HTH_ArsR_DNA-bd_dom"/>
</dbReference>
<keyword evidence="6" id="KW-1185">Reference proteome</keyword>
<sequence length="110" mass="11802">MEADVTQQGEPPGPIPADRLQDAAAVFGMLAATARLQILWLLAQGERDVGSLASAVGQSVPAVSQHLAKLKLAGLVHAHKDGRRHVYAIADPDIADLVRLAFRHHRAHHD</sequence>
<dbReference type="SUPFAM" id="SSF46785">
    <property type="entry name" value="Winged helix' DNA-binding domain"/>
    <property type="match status" value="1"/>
</dbReference>
<dbReference type="InterPro" id="IPR011991">
    <property type="entry name" value="ArsR-like_HTH"/>
</dbReference>
<feature type="domain" description="HTH arsR-type" evidence="4">
    <location>
        <begin position="15"/>
        <end position="109"/>
    </location>
</feature>
<reference evidence="5 6" key="1">
    <citation type="submission" date="2022-11" db="EMBL/GenBank/DDBJ databases">
        <title>Genome Sequencing of Nocardia sp. ON39_IFM12276 and assembly.</title>
        <authorList>
            <person name="Shimojima M."/>
            <person name="Toyokawa M."/>
            <person name="Uesaka K."/>
        </authorList>
    </citation>
    <scope>NUCLEOTIDE SEQUENCE [LARGE SCALE GENOMIC DNA]</scope>
    <source>
        <strain evidence="5 6">IFM 12276</strain>
    </source>
</reference>
<dbReference type="CDD" id="cd00090">
    <property type="entry name" value="HTH_ARSR"/>
    <property type="match status" value="1"/>
</dbReference>